<sequence>MGFLPTKTSSVAGLSSRMESPGSPGRTHPCLCDALWARPGKKRFPKLIWLAVSHSNLCLIKLPSSRGHIGVNGKIPNSDRF</sequence>
<feature type="region of interest" description="Disordered" evidence="1">
    <location>
        <begin position="1"/>
        <end position="26"/>
    </location>
</feature>
<accession>A0A8S4QXQ3</accession>
<evidence type="ECO:0000256" key="1">
    <source>
        <dbReference type="SAM" id="MobiDB-lite"/>
    </source>
</evidence>
<organism evidence="2 3">
    <name type="scientific">Pararge aegeria aegeria</name>
    <dbReference type="NCBI Taxonomy" id="348720"/>
    <lineage>
        <taxon>Eukaryota</taxon>
        <taxon>Metazoa</taxon>
        <taxon>Ecdysozoa</taxon>
        <taxon>Arthropoda</taxon>
        <taxon>Hexapoda</taxon>
        <taxon>Insecta</taxon>
        <taxon>Pterygota</taxon>
        <taxon>Neoptera</taxon>
        <taxon>Endopterygota</taxon>
        <taxon>Lepidoptera</taxon>
        <taxon>Glossata</taxon>
        <taxon>Ditrysia</taxon>
        <taxon>Papilionoidea</taxon>
        <taxon>Nymphalidae</taxon>
        <taxon>Satyrinae</taxon>
        <taxon>Satyrini</taxon>
        <taxon>Parargina</taxon>
        <taxon>Pararge</taxon>
    </lineage>
</organism>
<comment type="caution">
    <text evidence="2">The sequence shown here is derived from an EMBL/GenBank/DDBJ whole genome shotgun (WGS) entry which is preliminary data.</text>
</comment>
<evidence type="ECO:0000313" key="3">
    <source>
        <dbReference type="Proteomes" id="UP000838756"/>
    </source>
</evidence>
<feature type="compositionally biased region" description="Polar residues" evidence="1">
    <location>
        <begin position="1"/>
        <end position="13"/>
    </location>
</feature>
<dbReference type="Proteomes" id="UP000838756">
    <property type="component" value="Unassembled WGS sequence"/>
</dbReference>
<evidence type="ECO:0000313" key="2">
    <source>
        <dbReference type="EMBL" id="CAH2226640.1"/>
    </source>
</evidence>
<keyword evidence="3" id="KW-1185">Reference proteome</keyword>
<dbReference type="EMBL" id="CAKXAJ010021732">
    <property type="protein sequence ID" value="CAH2226640.1"/>
    <property type="molecule type" value="Genomic_DNA"/>
</dbReference>
<protein>
    <submittedName>
        <fullName evidence="2">Jg256 protein</fullName>
    </submittedName>
</protein>
<reference evidence="2" key="1">
    <citation type="submission" date="2022-03" db="EMBL/GenBank/DDBJ databases">
        <authorList>
            <person name="Lindestad O."/>
        </authorList>
    </citation>
    <scope>NUCLEOTIDE SEQUENCE</scope>
</reference>
<dbReference type="AlphaFoldDB" id="A0A8S4QXQ3"/>
<proteinExistence type="predicted"/>
<gene>
    <name evidence="2" type="primary">jg256</name>
    <name evidence="2" type="ORF">PAEG_LOCUS7335</name>
</gene>
<name>A0A8S4QXQ3_9NEOP</name>